<dbReference type="InterPro" id="IPR000010">
    <property type="entry name" value="Cystatin_dom"/>
</dbReference>
<feature type="chain" id="PRO_5042883792" description="Cystatin domain-containing protein" evidence="3">
    <location>
        <begin position="23"/>
        <end position="113"/>
    </location>
</feature>
<gene>
    <name evidence="5" type="ORF">RIF29_40807</name>
</gene>
<proteinExistence type="predicted"/>
<protein>
    <recommendedName>
        <fullName evidence="4">Cystatin domain-containing protein</fullName>
    </recommendedName>
</protein>
<evidence type="ECO:0000313" key="6">
    <source>
        <dbReference type="Proteomes" id="UP001372338"/>
    </source>
</evidence>
<evidence type="ECO:0000313" key="5">
    <source>
        <dbReference type="EMBL" id="KAK7245953.1"/>
    </source>
</evidence>
<organism evidence="5 6">
    <name type="scientific">Crotalaria pallida</name>
    <name type="common">Smooth rattlebox</name>
    <name type="synonym">Crotalaria striata</name>
    <dbReference type="NCBI Taxonomy" id="3830"/>
    <lineage>
        <taxon>Eukaryota</taxon>
        <taxon>Viridiplantae</taxon>
        <taxon>Streptophyta</taxon>
        <taxon>Embryophyta</taxon>
        <taxon>Tracheophyta</taxon>
        <taxon>Spermatophyta</taxon>
        <taxon>Magnoliopsida</taxon>
        <taxon>eudicotyledons</taxon>
        <taxon>Gunneridae</taxon>
        <taxon>Pentapetalae</taxon>
        <taxon>rosids</taxon>
        <taxon>fabids</taxon>
        <taxon>Fabales</taxon>
        <taxon>Fabaceae</taxon>
        <taxon>Papilionoideae</taxon>
        <taxon>50 kb inversion clade</taxon>
        <taxon>genistoids sensu lato</taxon>
        <taxon>core genistoids</taxon>
        <taxon>Crotalarieae</taxon>
        <taxon>Crotalaria</taxon>
    </lineage>
</organism>
<dbReference type="Gene3D" id="3.10.450.10">
    <property type="match status" value="1"/>
</dbReference>
<dbReference type="Pfam" id="PF16845">
    <property type="entry name" value="SQAPI"/>
    <property type="match status" value="1"/>
</dbReference>
<sequence length="113" mass="12561">MKSNCSLILVLSLLFLSLSATARLAGWTAIQNINDVHVKEIADFAVTEHNKQSGEKLKLENVIKGESQVVSGTNYRIVLTANDGNTAKNYTAVVFEKPWQHYKNLTSFKPLLL</sequence>
<evidence type="ECO:0000256" key="2">
    <source>
        <dbReference type="ARBA" id="ARBA00022704"/>
    </source>
</evidence>
<keyword evidence="6" id="KW-1185">Reference proteome</keyword>
<reference evidence="5 6" key="1">
    <citation type="submission" date="2024-01" db="EMBL/GenBank/DDBJ databases">
        <title>The genomes of 5 underutilized Papilionoideae crops provide insights into root nodulation and disease resistanc.</title>
        <authorList>
            <person name="Yuan L."/>
        </authorList>
    </citation>
    <scope>NUCLEOTIDE SEQUENCE [LARGE SCALE GENOMIC DNA]</scope>
    <source>
        <strain evidence="5">ZHUSHIDOU_FW_LH</strain>
        <tissue evidence="5">Leaf</tissue>
    </source>
</reference>
<dbReference type="SMART" id="SM00043">
    <property type="entry name" value="CY"/>
    <property type="match status" value="1"/>
</dbReference>
<dbReference type="AlphaFoldDB" id="A0AAN9E3S3"/>
<accession>A0AAN9E3S3</accession>
<name>A0AAN9E3S3_CROPI</name>
<dbReference type="InterPro" id="IPR046350">
    <property type="entry name" value="Cystatin_sf"/>
</dbReference>
<evidence type="ECO:0000256" key="1">
    <source>
        <dbReference type="ARBA" id="ARBA00022690"/>
    </source>
</evidence>
<dbReference type="PANTHER" id="PTHR47364:SF2">
    <property type="entry name" value="CYSTEINE PROTEINASE INHIBITOR 5"/>
    <property type="match status" value="1"/>
</dbReference>
<dbReference type="CDD" id="cd00042">
    <property type="entry name" value="CY"/>
    <property type="match status" value="1"/>
</dbReference>
<dbReference type="Proteomes" id="UP001372338">
    <property type="component" value="Unassembled WGS sequence"/>
</dbReference>
<feature type="domain" description="Cystatin" evidence="4">
    <location>
        <begin position="22"/>
        <end position="111"/>
    </location>
</feature>
<dbReference type="GO" id="GO:0004869">
    <property type="term" value="F:cysteine-type endopeptidase inhibitor activity"/>
    <property type="evidence" value="ECO:0007669"/>
    <property type="project" value="UniProtKB-KW"/>
</dbReference>
<dbReference type="SUPFAM" id="SSF54403">
    <property type="entry name" value="Cystatin/monellin"/>
    <property type="match status" value="1"/>
</dbReference>
<comment type="caution">
    <text evidence="5">The sequence shown here is derived from an EMBL/GenBank/DDBJ whole genome shotgun (WGS) entry which is preliminary data.</text>
</comment>
<feature type="signal peptide" evidence="3">
    <location>
        <begin position="1"/>
        <end position="22"/>
    </location>
</feature>
<keyword evidence="3" id="KW-0732">Signal</keyword>
<dbReference type="EMBL" id="JAYWIO010000008">
    <property type="protein sequence ID" value="KAK7245953.1"/>
    <property type="molecule type" value="Genomic_DNA"/>
</dbReference>
<evidence type="ECO:0000259" key="4">
    <source>
        <dbReference type="SMART" id="SM00043"/>
    </source>
</evidence>
<evidence type="ECO:0000256" key="3">
    <source>
        <dbReference type="SAM" id="SignalP"/>
    </source>
</evidence>
<keyword evidence="2" id="KW-0789">Thiol protease inhibitor</keyword>
<dbReference type="PANTHER" id="PTHR47364">
    <property type="entry name" value="CYSTEINE PROTEINASE INHIBITOR 5"/>
    <property type="match status" value="1"/>
</dbReference>
<keyword evidence="1" id="KW-0646">Protease inhibitor</keyword>